<keyword evidence="4" id="KW-1185">Reference proteome</keyword>
<dbReference type="Gene3D" id="3.40.190.10">
    <property type="entry name" value="Periplasmic binding protein-like II"/>
    <property type="match status" value="1"/>
</dbReference>
<evidence type="ECO:0000313" key="3">
    <source>
        <dbReference type="EMBL" id="MBE1515853.1"/>
    </source>
</evidence>
<dbReference type="SUPFAM" id="SSF53850">
    <property type="entry name" value="Periplasmic binding protein-like II"/>
    <property type="match status" value="1"/>
</dbReference>
<dbReference type="Pfam" id="PF04069">
    <property type="entry name" value="OpuAC"/>
    <property type="match status" value="1"/>
</dbReference>
<reference evidence="3 4" key="1">
    <citation type="submission" date="2020-10" db="EMBL/GenBank/DDBJ databases">
        <title>Sequencing the genomes of 1000 actinobacteria strains.</title>
        <authorList>
            <person name="Klenk H.-P."/>
        </authorList>
    </citation>
    <scope>NUCLEOTIDE SEQUENCE [LARGE SCALE GENOMIC DNA]</scope>
    <source>
        <strain evidence="3 4">DSM 15474</strain>
    </source>
</reference>
<name>A0ABR9JA41_9MICC</name>
<evidence type="ECO:0000256" key="1">
    <source>
        <dbReference type="SAM" id="SignalP"/>
    </source>
</evidence>
<protein>
    <submittedName>
        <fullName evidence="3">Glycine betaine/choline ABC-type transport system substrate-binding protein</fullName>
    </submittedName>
</protein>
<gene>
    <name evidence="3" type="ORF">H4W26_002645</name>
</gene>
<evidence type="ECO:0000259" key="2">
    <source>
        <dbReference type="Pfam" id="PF04069"/>
    </source>
</evidence>
<feature type="chain" id="PRO_5047013701" evidence="1">
    <location>
        <begin position="38"/>
        <end position="320"/>
    </location>
</feature>
<dbReference type="Gene3D" id="3.40.190.120">
    <property type="entry name" value="Osmoprotection protein (prox), domain 2"/>
    <property type="match status" value="1"/>
</dbReference>
<comment type="caution">
    <text evidence="3">The sequence shown here is derived from an EMBL/GenBank/DDBJ whole genome shotgun (WGS) entry which is preliminary data.</text>
</comment>
<keyword evidence="1" id="KW-0732">Signal</keyword>
<dbReference type="EMBL" id="JADBEE010000002">
    <property type="protein sequence ID" value="MBE1515853.1"/>
    <property type="molecule type" value="Genomic_DNA"/>
</dbReference>
<dbReference type="InterPro" id="IPR007210">
    <property type="entry name" value="ABC_Gly_betaine_transp_sub-bd"/>
</dbReference>
<dbReference type="RefSeq" id="WP_192592635.1">
    <property type="nucleotide sequence ID" value="NZ_JADBEE010000002.1"/>
</dbReference>
<organism evidence="3 4">
    <name type="scientific">Nesterenkonia halotolerans</name>
    <dbReference type="NCBI Taxonomy" id="225325"/>
    <lineage>
        <taxon>Bacteria</taxon>
        <taxon>Bacillati</taxon>
        <taxon>Actinomycetota</taxon>
        <taxon>Actinomycetes</taxon>
        <taxon>Micrococcales</taxon>
        <taxon>Micrococcaceae</taxon>
        <taxon>Nesterenkonia</taxon>
    </lineage>
</organism>
<accession>A0ABR9JA41</accession>
<dbReference type="Proteomes" id="UP000636579">
    <property type="component" value="Unassembled WGS sequence"/>
</dbReference>
<sequence length="320" mass="33464">MTFSPPAPRRVRSAAGLTSLAAVGALLVSGCSSPPPAEEPTGSAAERAWTIAVGEHELDQTIANVYALALTSRESPTVVEPQEQATGALVTEGGANLVIGRTMALAQQLDQEGWAALDQPSSADLVALIEGGLDDDAELLDPSAAVLDSALVITSITAEERELSTAGEVADPEFADACDELRIGVRPDLPDPAPLLAEVYDCEPAAISVAGEDELVRGVISARLDAAILTASHPSIEEQRLVALTDAERAFPQEQFIPVVSTEVAEGVPEITAELAQALDDDALVTLRRLTDGDQGLGPQEAAEYWLVQEGFIAEPEDWG</sequence>
<evidence type="ECO:0000313" key="4">
    <source>
        <dbReference type="Proteomes" id="UP000636579"/>
    </source>
</evidence>
<feature type="domain" description="ABC-type glycine betaine transport system substrate-binding" evidence="2">
    <location>
        <begin position="136"/>
        <end position="308"/>
    </location>
</feature>
<proteinExistence type="predicted"/>
<feature type="signal peptide" evidence="1">
    <location>
        <begin position="1"/>
        <end position="37"/>
    </location>
</feature>